<dbReference type="PROSITE" id="PS51186">
    <property type="entry name" value="GNAT"/>
    <property type="match status" value="1"/>
</dbReference>
<gene>
    <name evidence="5" type="ORF">LAUMK142_00550</name>
</gene>
<evidence type="ECO:0000259" key="4">
    <source>
        <dbReference type="PROSITE" id="PS51186"/>
    </source>
</evidence>
<name>A0A498QHP4_9MYCO</name>
<sequence length="387" mass="42346">MTADRLIRPLRDADLAAASAICRRAFATFMRVPDTQTFWADREYVRTRWRTDPDAALAAEVNGAVVGSNFATKWGNFAFFGPLTVTPELWNQGIAQQLMTATMELIDSWNVTAAGLFTFAHSPGHIHLYQKLGFWPRFLTGLLAKTATEPAAVSFTRLSQASAAERTGLIDACRALTDDIYDGLDVSAEIRSVHTQQLGDTVLLCSGDSLDAFAVCHLGTGAEAGADTCYVKFAAVSPRTYAERVFGQLLDACETLAVHQGMRRVEAGVNLNRGRAYQSMLRRGFTAESYGVSMHRPDAPAYNRPDTYVSTTCGDQPGQRPSAGRAAASQSSSRSTHRSYSSVSPMASAARASAATQRRKPRLGWCEYGTGPKPFQPLRRNWSRPRW</sequence>
<dbReference type="GO" id="GO:0016747">
    <property type="term" value="F:acyltransferase activity, transferring groups other than amino-acyl groups"/>
    <property type="evidence" value="ECO:0007669"/>
    <property type="project" value="InterPro"/>
</dbReference>
<dbReference type="CDD" id="cd04301">
    <property type="entry name" value="NAT_SF"/>
    <property type="match status" value="1"/>
</dbReference>
<feature type="region of interest" description="Disordered" evidence="3">
    <location>
        <begin position="313"/>
        <end position="387"/>
    </location>
</feature>
<feature type="compositionally biased region" description="Low complexity" evidence="3">
    <location>
        <begin position="320"/>
        <end position="355"/>
    </location>
</feature>
<dbReference type="PANTHER" id="PTHR43877">
    <property type="entry name" value="AMINOALKYLPHOSPHONATE N-ACETYLTRANSFERASE-RELATED-RELATED"/>
    <property type="match status" value="1"/>
</dbReference>
<reference evidence="5 6" key="1">
    <citation type="submission" date="2018-09" db="EMBL/GenBank/DDBJ databases">
        <authorList>
            <person name="Tagini F."/>
        </authorList>
    </citation>
    <scope>NUCLEOTIDE SEQUENCE [LARGE SCALE GENOMIC DNA]</scope>
    <source>
        <strain evidence="5 6">MK142</strain>
    </source>
</reference>
<keyword evidence="2" id="KW-0012">Acyltransferase</keyword>
<organism evidence="5 6">
    <name type="scientific">Mycobacterium pseudokansasii</name>
    <dbReference type="NCBI Taxonomy" id="2341080"/>
    <lineage>
        <taxon>Bacteria</taxon>
        <taxon>Bacillati</taxon>
        <taxon>Actinomycetota</taxon>
        <taxon>Actinomycetes</taxon>
        <taxon>Mycobacteriales</taxon>
        <taxon>Mycobacteriaceae</taxon>
        <taxon>Mycobacterium</taxon>
    </lineage>
</organism>
<keyword evidence="1" id="KW-0808">Transferase</keyword>
<dbReference type="Pfam" id="PF00583">
    <property type="entry name" value="Acetyltransf_1"/>
    <property type="match status" value="1"/>
</dbReference>
<proteinExistence type="predicted"/>
<feature type="domain" description="N-acetyltransferase" evidence="4">
    <location>
        <begin position="5"/>
        <end position="148"/>
    </location>
</feature>
<dbReference type="EMBL" id="UPHU01000001">
    <property type="protein sequence ID" value="VBA46976.1"/>
    <property type="molecule type" value="Genomic_DNA"/>
</dbReference>
<dbReference type="InterPro" id="IPR016181">
    <property type="entry name" value="Acyl_CoA_acyltransferase"/>
</dbReference>
<evidence type="ECO:0000256" key="3">
    <source>
        <dbReference type="SAM" id="MobiDB-lite"/>
    </source>
</evidence>
<dbReference type="AlphaFoldDB" id="A0A498QHP4"/>
<dbReference type="SUPFAM" id="SSF55729">
    <property type="entry name" value="Acyl-CoA N-acyltransferases (Nat)"/>
    <property type="match status" value="2"/>
</dbReference>
<dbReference type="Proteomes" id="UP000268285">
    <property type="component" value="Unassembled WGS sequence"/>
</dbReference>
<dbReference type="InterPro" id="IPR050832">
    <property type="entry name" value="Bact_Acetyltransf"/>
</dbReference>
<protein>
    <recommendedName>
        <fullName evidence="4">N-acetyltransferase domain-containing protein</fullName>
    </recommendedName>
</protein>
<dbReference type="Gene3D" id="3.40.630.30">
    <property type="match status" value="2"/>
</dbReference>
<accession>A0A498QHP4</accession>
<evidence type="ECO:0000313" key="6">
    <source>
        <dbReference type="Proteomes" id="UP000268285"/>
    </source>
</evidence>
<dbReference type="InterPro" id="IPR000182">
    <property type="entry name" value="GNAT_dom"/>
</dbReference>
<keyword evidence="6" id="KW-1185">Reference proteome</keyword>
<evidence type="ECO:0000313" key="5">
    <source>
        <dbReference type="EMBL" id="VBA46976.1"/>
    </source>
</evidence>
<evidence type="ECO:0000256" key="2">
    <source>
        <dbReference type="ARBA" id="ARBA00023315"/>
    </source>
</evidence>
<evidence type="ECO:0000256" key="1">
    <source>
        <dbReference type="ARBA" id="ARBA00022679"/>
    </source>
</evidence>